<dbReference type="SUPFAM" id="SSF51126">
    <property type="entry name" value="Pectin lyase-like"/>
    <property type="match status" value="2"/>
</dbReference>
<comment type="subcellular location">
    <subcellularLocation>
        <location evidence="4">Secreted</location>
    </subcellularLocation>
</comment>
<keyword evidence="8" id="KW-1185">Reference proteome</keyword>
<keyword evidence="5" id="KW-0732">Signal</keyword>
<gene>
    <name evidence="7" type="ORF">LPB04_16905</name>
</gene>
<dbReference type="InterPro" id="IPR011050">
    <property type="entry name" value="Pectin_lyase_fold/virulence"/>
</dbReference>
<accession>A0A7L9U100</accession>
<evidence type="ECO:0000256" key="1">
    <source>
        <dbReference type="ARBA" id="ARBA00022801"/>
    </source>
</evidence>
<proteinExistence type="inferred from homology"/>
<dbReference type="KEGG" id="mlir:LPB04_16905"/>
<dbReference type="GO" id="GO:0030599">
    <property type="term" value="F:pectinesterase activity"/>
    <property type="evidence" value="ECO:0007669"/>
    <property type="project" value="InterPro"/>
</dbReference>
<comment type="similarity">
    <text evidence="4">Belongs to the polysaccharide lyase 1 family.</text>
</comment>
<evidence type="ECO:0000259" key="6">
    <source>
        <dbReference type="SMART" id="SM00656"/>
    </source>
</evidence>
<feature type="signal peptide" evidence="5">
    <location>
        <begin position="1"/>
        <end position="19"/>
    </location>
</feature>
<dbReference type="InterPro" id="IPR045032">
    <property type="entry name" value="PEL"/>
</dbReference>
<evidence type="ECO:0000313" key="8">
    <source>
        <dbReference type="Proteomes" id="UP000593875"/>
    </source>
</evidence>
<dbReference type="GO" id="GO:0000272">
    <property type="term" value="P:polysaccharide catabolic process"/>
    <property type="evidence" value="ECO:0007669"/>
    <property type="project" value="UniProtKB-KW"/>
</dbReference>
<dbReference type="Gene3D" id="2.160.20.10">
    <property type="entry name" value="Single-stranded right-handed beta-helix, Pectin lyase-like"/>
    <property type="match status" value="2"/>
</dbReference>
<evidence type="ECO:0000256" key="2">
    <source>
        <dbReference type="ARBA" id="ARBA00023085"/>
    </source>
</evidence>
<dbReference type="PANTHER" id="PTHR31683:SF18">
    <property type="entry name" value="PECTATE LYASE 21-RELATED"/>
    <property type="match status" value="1"/>
</dbReference>
<feature type="chain" id="PRO_5032769536" evidence="5">
    <location>
        <begin position="20"/>
        <end position="1158"/>
    </location>
</feature>
<dbReference type="EMBL" id="CP062941">
    <property type="protein sequence ID" value="QOL48630.1"/>
    <property type="molecule type" value="Genomic_DNA"/>
</dbReference>
<dbReference type="Gene3D" id="2.60.120.560">
    <property type="entry name" value="Exo-inulinase, domain 1"/>
    <property type="match status" value="1"/>
</dbReference>
<dbReference type="GO" id="GO:0005576">
    <property type="term" value="C:extracellular region"/>
    <property type="evidence" value="ECO:0007669"/>
    <property type="project" value="UniProtKB-SubCell"/>
</dbReference>
<organism evidence="7 8">
    <name type="scientific">Massilia litorea</name>
    <dbReference type="NCBI Taxonomy" id="2769491"/>
    <lineage>
        <taxon>Bacteria</taxon>
        <taxon>Pseudomonadati</taxon>
        <taxon>Pseudomonadota</taxon>
        <taxon>Betaproteobacteria</taxon>
        <taxon>Burkholderiales</taxon>
        <taxon>Oxalobacteraceae</taxon>
        <taxon>Telluria group</taxon>
        <taxon>Massilia</taxon>
    </lineage>
</organism>
<dbReference type="InterPro" id="IPR000070">
    <property type="entry name" value="Pectinesterase_cat"/>
</dbReference>
<keyword evidence="3 4" id="KW-0456">Lyase</keyword>
<evidence type="ECO:0000313" key="7">
    <source>
        <dbReference type="EMBL" id="QOL48630.1"/>
    </source>
</evidence>
<dbReference type="SMART" id="SM00656">
    <property type="entry name" value="Amb_all"/>
    <property type="match status" value="1"/>
</dbReference>
<dbReference type="GO" id="GO:0030570">
    <property type="term" value="F:pectate lyase activity"/>
    <property type="evidence" value="ECO:0007669"/>
    <property type="project" value="InterPro"/>
</dbReference>
<dbReference type="Proteomes" id="UP000593875">
    <property type="component" value="Chromosome"/>
</dbReference>
<evidence type="ECO:0000256" key="3">
    <source>
        <dbReference type="ARBA" id="ARBA00023239"/>
    </source>
</evidence>
<dbReference type="InterPro" id="IPR002022">
    <property type="entry name" value="Pec_lyase"/>
</dbReference>
<keyword evidence="4" id="KW-0119">Carbohydrate metabolism</keyword>
<protein>
    <submittedName>
        <fullName evidence="7">Ig-like domain-containing protein</fullName>
    </submittedName>
</protein>
<dbReference type="GO" id="GO:0042545">
    <property type="term" value="P:cell wall modification"/>
    <property type="evidence" value="ECO:0007669"/>
    <property type="project" value="InterPro"/>
</dbReference>
<keyword evidence="4" id="KW-0624">Polysaccharide degradation</keyword>
<keyword evidence="1" id="KW-0378">Hydrolase</keyword>
<keyword evidence="4" id="KW-0964">Secreted</keyword>
<keyword evidence="2" id="KW-0063">Aspartyl esterase</keyword>
<reference evidence="7 8" key="1">
    <citation type="submission" date="2020-10" db="EMBL/GenBank/DDBJ databases">
        <title>Genome sequencing of Massilia sp. LPB0304.</title>
        <authorList>
            <person name="Kim J."/>
        </authorList>
    </citation>
    <scope>NUCLEOTIDE SEQUENCE [LARGE SCALE GENOMIC DNA]</scope>
    <source>
        <strain evidence="7 8">LPB0304</strain>
    </source>
</reference>
<dbReference type="RefSeq" id="WP_193685673.1">
    <property type="nucleotide sequence ID" value="NZ_CP062941.1"/>
</dbReference>
<feature type="domain" description="Pectate lyase" evidence="6">
    <location>
        <begin position="47"/>
        <end position="309"/>
    </location>
</feature>
<evidence type="ECO:0000256" key="4">
    <source>
        <dbReference type="RuleBase" id="RU361173"/>
    </source>
</evidence>
<dbReference type="PANTHER" id="PTHR31683">
    <property type="entry name" value="PECTATE LYASE 18-RELATED"/>
    <property type="match status" value="1"/>
</dbReference>
<evidence type="ECO:0000256" key="5">
    <source>
        <dbReference type="SAM" id="SignalP"/>
    </source>
</evidence>
<dbReference type="InterPro" id="IPR012334">
    <property type="entry name" value="Pectin_lyas_fold"/>
</dbReference>
<dbReference type="AlphaFoldDB" id="A0A7L9U100"/>
<dbReference type="Pfam" id="PF00544">
    <property type="entry name" value="Pectate_lyase_4"/>
    <property type="match status" value="1"/>
</dbReference>
<name>A0A7L9U100_9BURK</name>
<sequence length="1158" mass="121825">MKRPALALMLAAASSLAWTAPSAFFARQEAPLDGWAAQDGGTRGGADAADIVTVVDAAGLRRALDPKHTGSRIVQVAGTIDMSEGRPYASNADQARRGRVALPSNTTLVGLGADAGFVNAHLEVVKVSQVIIRNLNLRNPCDVTPEWDPHDGAQGNWNSQFDGISIVGSTHVWIDHNSFTDAPFTDDRLPVENGKHKQCHDGALDIRDASDFVTVSYNRFAQHQKNMLIGAGDKATGDIGHLRISISNNLFERVASRAPRVRYGQVHLFNNYHVGDRRDPAYGHDYSVGVAKGARIVSHANAFEIAGARSCRDAIKAFEDPAHDDGLFTDTGSLLNGASIAPCGQATTPAWVVPYPFTPRPADTVAAWVLAQAGAGRIALRPSVAGCPSSDFLACEGFERGAGQWELERSGAAVLALRADAANHLLQIGGSGRLMALSRNAGLRSAGGREAFVEGRVRTAGGGPARSLFLVGRYRDARNWVGAGIDLPAGGDTMRIQLVKMQDGALTTLKTVPRARLAPHRFATLRLEMAPAMLAVYLDGEKITTAPQPAFTAGEARVGLLAQGGVFELDDLRAGVPGLQPARIAPALTGQSFSAEAGDPPQFIGISATGSDGVTRLPYGARSSNPAVASVALSTGGILVTPRAPGTAQIVVASLLDPALHSTIDATVDAPFAATASGAVPAGALSPAAAARDVPVDTLLRIRFDATPTLGAGGSVRIVRKADGKLADIVRLGQEVRAIGDPGLARARYVRFTPITVEGDTLLVRPHAGRLAYGEEYEVLVGDGVVRDAALGGAPFRGIGKASGWTFRTAARAPQGATITVDDDGPADFRTVQGALNHAMRAWPRAAPVTVDVRKGRYPELLFVLGKDRLTIRGESREGVVIEEMNNDGLNPGSGISQGAGSPSFSGGRPLLSVEESDMLTLENLTLRNTTQRGNTRSGQAETVYFNSDGGRLVARNASFFSEQDTIQVKGYAWFWRTLVEGNVDFIWGANRAALFEDSELRSVGDSGNPASGGYVVQARTVSRDDPGFVFLNSVLTQGPGPKGNGVPPGTTYLARSPGTASTWDNVAYINTRMGEHVAPVGWAGAGVNKEPAPNPATASAGQGWREYGSMDLAGKPLDVSRRAGGYTMRADEVKERFGSRKAVFAGFNGGQGWDPAP</sequence>
<dbReference type="Pfam" id="PF01095">
    <property type="entry name" value="Pectinesterase"/>
    <property type="match status" value="1"/>
</dbReference>